<dbReference type="InterPro" id="IPR029062">
    <property type="entry name" value="Class_I_gatase-like"/>
</dbReference>
<feature type="domain" description="IFT52 GIFT" evidence="3">
    <location>
        <begin position="20"/>
        <end position="263"/>
    </location>
</feature>
<sequence>MTPAVINQLDEDIAAKSKVIIYDGSKNEMFTFNEGYSILSRRLKMEGFKTYNNQGDITPELLSKAGVFVLPGPREKFTVTEINILREYVDKGGSIFVTMGEGGEKSFQTNINFLLEERGIMINNDAVVRTVYHKYHHPKEVLVSNGVLNRTITLAAGKSIPGQNLSESNNAQALSFLYPYGATLNVAKPAVAVLSTGSVSFPLNRPVCAFYQHPTSGGKIVVLGSTHMFCDAYIDNEENLKLVNVIFNHLTGSGLQLNSIDADDPEISDYHMIPSIGRLAERTFSCLQECDEIPGDPSVLFRTALFQFDNKVLPKVLDAYKELNMKHEPLKLIMPRFETPLAPLQPAVFPPSFRELQKPALELFDLDEAFSTEKARLAQLTNKCADEDIEYFIRECGDVLNVTDKLPSDKRDGKHILEYIASQVAEFKKLNHASME</sequence>
<gene>
    <name evidence="4" type="ORF">HNY73_019406</name>
</gene>
<evidence type="ECO:0000259" key="3">
    <source>
        <dbReference type="Pfam" id="PF23355"/>
    </source>
</evidence>
<dbReference type="PANTHER" id="PTHR12969:SF7">
    <property type="entry name" value="INTRAFLAGELLAR TRANSPORT PROTEIN 52 HOMOLOG"/>
    <property type="match status" value="1"/>
</dbReference>
<dbReference type="SUPFAM" id="SSF52317">
    <property type="entry name" value="Class I glutamine amidotransferase-like"/>
    <property type="match status" value="1"/>
</dbReference>
<dbReference type="InterPro" id="IPR039975">
    <property type="entry name" value="IFT52"/>
</dbReference>
<dbReference type="PANTHER" id="PTHR12969">
    <property type="entry name" value="NGD5/OSM-6/IFT52"/>
    <property type="match status" value="1"/>
</dbReference>
<dbReference type="Pfam" id="PF23355">
    <property type="entry name" value="IFT52_GIFT"/>
    <property type="match status" value="1"/>
</dbReference>
<dbReference type="GO" id="GO:0005929">
    <property type="term" value="C:cilium"/>
    <property type="evidence" value="ECO:0007669"/>
    <property type="project" value="TreeGrafter"/>
</dbReference>
<dbReference type="Pfam" id="PF23352">
    <property type="entry name" value="IFT52_central"/>
    <property type="match status" value="1"/>
</dbReference>
<name>A0A8T0EHE0_ARGBR</name>
<dbReference type="GO" id="GO:0030992">
    <property type="term" value="C:intraciliary transport particle B"/>
    <property type="evidence" value="ECO:0007669"/>
    <property type="project" value="TreeGrafter"/>
</dbReference>
<reference evidence="4" key="2">
    <citation type="submission" date="2020-06" db="EMBL/GenBank/DDBJ databases">
        <authorList>
            <person name="Sheffer M."/>
        </authorList>
    </citation>
    <scope>NUCLEOTIDE SEQUENCE</scope>
</reference>
<evidence type="ECO:0000259" key="1">
    <source>
        <dbReference type="Pfam" id="PF21178"/>
    </source>
</evidence>
<dbReference type="CDD" id="cd23683">
    <property type="entry name" value="IFT52_CTD"/>
    <property type="match status" value="1"/>
</dbReference>
<evidence type="ECO:0000259" key="2">
    <source>
        <dbReference type="Pfam" id="PF23352"/>
    </source>
</evidence>
<proteinExistence type="predicted"/>
<comment type="caution">
    <text evidence="4">The sequence shown here is derived from an EMBL/GenBank/DDBJ whole genome shotgun (WGS) entry which is preliminary data.</text>
</comment>
<dbReference type="GO" id="GO:0005814">
    <property type="term" value="C:centriole"/>
    <property type="evidence" value="ECO:0007669"/>
    <property type="project" value="TreeGrafter"/>
</dbReference>
<dbReference type="EMBL" id="JABXBU010002228">
    <property type="protein sequence ID" value="KAF8772060.1"/>
    <property type="molecule type" value="Genomic_DNA"/>
</dbReference>
<dbReference type="Pfam" id="PF21178">
    <property type="entry name" value="Itf52_C"/>
    <property type="match status" value="1"/>
</dbReference>
<dbReference type="Gene3D" id="6.10.250.2800">
    <property type="match status" value="1"/>
</dbReference>
<protein>
    <submittedName>
        <fullName evidence="4">Intraflagellar transport protein 52 like protein</fullName>
    </submittedName>
</protein>
<evidence type="ECO:0000313" key="5">
    <source>
        <dbReference type="Proteomes" id="UP000807504"/>
    </source>
</evidence>
<feature type="domain" description="IFT52 central" evidence="2">
    <location>
        <begin position="279"/>
        <end position="359"/>
    </location>
</feature>
<dbReference type="GO" id="GO:0042073">
    <property type="term" value="P:intraciliary transport"/>
    <property type="evidence" value="ECO:0007669"/>
    <property type="project" value="TreeGrafter"/>
</dbReference>
<dbReference type="AlphaFoldDB" id="A0A8T0EHE0"/>
<dbReference type="InterPro" id="IPR055460">
    <property type="entry name" value="IFT52_central"/>
</dbReference>
<dbReference type="Proteomes" id="UP000807504">
    <property type="component" value="Unassembled WGS sequence"/>
</dbReference>
<organism evidence="4 5">
    <name type="scientific">Argiope bruennichi</name>
    <name type="common">Wasp spider</name>
    <name type="synonym">Aranea bruennichi</name>
    <dbReference type="NCBI Taxonomy" id="94029"/>
    <lineage>
        <taxon>Eukaryota</taxon>
        <taxon>Metazoa</taxon>
        <taxon>Ecdysozoa</taxon>
        <taxon>Arthropoda</taxon>
        <taxon>Chelicerata</taxon>
        <taxon>Arachnida</taxon>
        <taxon>Araneae</taxon>
        <taxon>Araneomorphae</taxon>
        <taxon>Entelegynae</taxon>
        <taxon>Araneoidea</taxon>
        <taxon>Araneidae</taxon>
        <taxon>Argiope</taxon>
    </lineage>
</organism>
<evidence type="ECO:0000313" key="4">
    <source>
        <dbReference type="EMBL" id="KAF8772060.1"/>
    </source>
</evidence>
<reference evidence="4" key="1">
    <citation type="journal article" date="2020" name="bioRxiv">
        <title>Chromosome-level reference genome of the European wasp spider Argiope bruennichi: a resource for studies on range expansion and evolutionary adaptation.</title>
        <authorList>
            <person name="Sheffer M.M."/>
            <person name="Hoppe A."/>
            <person name="Krehenwinkel H."/>
            <person name="Uhl G."/>
            <person name="Kuss A.W."/>
            <person name="Jensen L."/>
            <person name="Jensen C."/>
            <person name="Gillespie R.G."/>
            <person name="Hoff K.J."/>
            <person name="Prost S."/>
        </authorList>
    </citation>
    <scope>NUCLEOTIDE SEQUENCE</scope>
</reference>
<feature type="domain" description="Intraflagellar transport protein 52 C-terminal" evidence="1">
    <location>
        <begin position="370"/>
        <end position="420"/>
    </location>
</feature>
<accession>A0A8T0EHE0</accession>
<keyword evidence="5" id="KW-1185">Reference proteome</keyword>
<dbReference type="InterPro" id="IPR055458">
    <property type="entry name" value="IFT52_GIFT"/>
</dbReference>
<dbReference type="GO" id="GO:0060271">
    <property type="term" value="P:cilium assembly"/>
    <property type="evidence" value="ECO:0007669"/>
    <property type="project" value="TreeGrafter"/>
</dbReference>
<dbReference type="InterPro" id="IPR048643">
    <property type="entry name" value="Itf52_C"/>
</dbReference>